<sequence>MIDPLMWNGQFAGVIFNARMNNVRSYLLASAFLFCLTGVGSQVQGQTAPPAASSLRDVSGLKLNCPVTLEKKVSKPIPGLDDLLVSRESLGAVAEGVEVSIESQEFKDISILSLQGAAGGSADGISKLEGIQNPTRNIQDVVIPGADSAVRLSFKANRFGKELRVEGVYVIKGSRYWMVMCIFENTGSRSVFIGETIVKSVRFE</sequence>
<protein>
    <submittedName>
        <fullName evidence="1">Uncharacterized protein</fullName>
    </submittedName>
</protein>
<reference evidence="1 2" key="1">
    <citation type="submission" date="2019-03" db="EMBL/GenBank/DDBJ databases">
        <title>Genomic Encyclopedia of Archaeal and Bacterial Type Strains, Phase II (KMG-II): from individual species to whole genera.</title>
        <authorList>
            <person name="Goeker M."/>
        </authorList>
    </citation>
    <scope>NUCLEOTIDE SEQUENCE [LARGE SCALE GENOMIC DNA]</scope>
    <source>
        <strain evidence="1 2">ATCC 25309</strain>
    </source>
</reference>
<dbReference type="AlphaFoldDB" id="A0A4V3FI77"/>
<dbReference type="Proteomes" id="UP000295662">
    <property type="component" value="Unassembled WGS sequence"/>
</dbReference>
<evidence type="ECO:0000313" key="2">
    <source>
        <dbReference type="Proteomes" id="UP000295662"/>
    </source>
</evidence>
<comment type="caution">
    <text evidence="1">The sequence shown here is derived from an EMBL/GenBank/DDBJ whole genome shotgun (WGS) entry which is preliminary data.</text>
</comment>
<dbReference type="EMBL" id="SOCA01000001">
    <property type="protein sequence ID" value="TDU81353.1"/>
    <property type="molecule type" value="Genomic_DNA"/>
</dbReference>
<name>A0A4V3FI77_9BACT</name>
<gene>
    <name evidence="1" type="ORF">EI77_00658</name>
</gene>
<keyword evidence="2" id="KW-1185">Reference proteome</keyword>
<accession>A0A4V3FI77</accession>
<proteinExistence type="predicted"/>
<evidence type="ECO:0000313" key="1">
    <source>
        <dbReference type="EMBL" id="TDU81353.1"/>
    </source>
</evidence>
<organism evidence="1 2">
    <name type="scientific">Prosthecobacter fusiformis</name>
    <dbReference type="NCBI Taxonomy" id="48464"/>
    <lineage>
        <taxon>Bacteria</taxon>
        <taxon>Pseudomonadati</taxon>
        <taxon>Verrucomicrobiota</taxon>
        <taxon>Verrucomicrobiia</taxon>
        <taxon>Verrucomicrobiales</taxon>
        <taxon>Verrucomicrobiaceae</taxon>
        <taxon>Prosthecobacter</taxon>
    </lineage>
</organism>